<dbReference type="SUPFAM" id="SSF49265">
    <property type="entry name" value="Fibronectin type III"/>
    <property type="match status" value="1"/>
</dbReference>
<dbReference type="EMBL" id="JAAXLJ010000003">
    <property type="protein sequence ID" value="NLR17680.1"/>
    <property type="molecule type" value="Genomic_DNA"/>
</dbReference>
<sequence length="122" mass="13129">MCYNYHSSVKISAPNGATTTVNADGSVTIKWNAVDGAKSYVLHYGNPGQTTGDAKFMEYTTDTSYTLSADKVPAHKAGDKIYFYVQAFDDLGQGDTTEAQAQYLNAGEFLGSDWSKVASATF</sequence>
<dbReference type="InterPro" id="IPR036116">
    <property type="entry name" value="FN3_sf"/>
</dbReference>
<proteinExistence type="predicted"/>
<evidence type="ECO:0000313" key="1">
    <source>
        <dbReference type="EMBL" id="NLR17680.1"/>
    </source>
</evidence>
<dbReference type="Proteomes" id="UP000763447">
    <property type="component" value="Unassembled WGS sequence"/>
</dbReference>
<dbReference type="InterPro" id="IPR013783">
    <property type="entry name" value="Ig-like_fold"/>
</dbReference>
<evidence type="ECO:0000313" key="2">
    <source>
        <dbReference type="Proteomes" id="UP000763447"/>
    </source>
</evidence>
<protein>
    <submittedName>
        <fullName evidence="1">Fibronectin type III domain-containing protein</fullName>
    </submittedName>
</protein>
<comment type="caution">
    <text evidence="1">The sequence shown here is derived from an EMBL/GenBank/DDBJ whole genome shotgun (WGS) entry which is preliminary data.</text>
</comment>
<keyword evidence="2" id="KW-1185">Reference proteome</keyword>
<reference evidence="1 2" key="1">
    <citation type="submission" date="2020-04" db="EMBL/GenBank/DDBJ databases">
        <title>A novel species of genus Lactobacillus that was isolated from fermented food Zha-chili.</title>
        <authorList>
            <person name="Zhang Z."/>
        </authorList>
    </citation>
    <scope>NUCLEOTIDE SEQUENCE [LARGE SCALE GENOMIC DNA]</scope>
    <source>
        <strain evidence="2">HBUAS51383</strain>
    </source>
</reference>
<gene>
    <name evidence="1" type="ORF">HC026_01965</name>
</gene>
<accession>A0ABX1KWR0</accession>
<dbReference type="Gene3D" id="2.60.40.10">
    <property type="entry name" value="Immunoglobulins"/>
    <property type="match status" value="1"/>
</dbReference>
<name>A0ABX1KWR0_9LACO</name>
<organism evidence="1 2">
    <name type="scientific">Secundilactobacillus angelensis</name>
    <dbReference type="NCBI Taxonomy" id="2722706"/>
    <lineage>
        <taxon>Bacteria</taxon>
        <taxon>Bacillati</taxon>
        <taxon>Bacillota</taxon>
        <taxon>Bacilli</taxon>
        <taxon>Lactobacillales</taxon>
        <taxon>Lactobacillaceae</taxon>
        <taxon>Secundilactobacillus</taxon>
    </lineage>
</organism>